<evidence type="ECO:0000256" key="1">
    <source>
        <dbReference type="SAM" id="SignalP"/>
    </source>
</evidence>
<keyword evidence="1" id="KW-0732">Signal</keyword>
<organism evidence="2 3">
    <name type="scientific">Bacteroides acidifaciens</name>
    <dbReference type="NCBI Taxonomy" id="85831"/>
    <lineage>
        <taxon>Bacteria</taxon>
        <taxon>Pseudomonadati</taxon>
        <taxon>Bacteroidota</taxon>
        <taxon>Bacteroidia</taxon>
        <taxon>Bacteroidales</taxon>
        <taxon>Bacteroidaceae</taxon>
        <taxon>Bacteroides</taxon>
    </lineage>
</organism>
<dbReference type="AlphaFoldDB" id="A0A3L8A4M2"/>
<dbReference type="GO" id="GO:0015562">
    <property type="term" value="F:efflux transmembrane transporter activity"/>
    <property type="evidence" value="ECO:0007669"/>
    <property type="project" value="TreeGrafter"/>
</dbReference>
<dbReference type="SUPFAM" id="SSF111369">
    <property type="entry name" value="HlyD-like secretion proteins"/>
    <property type="match status" value="1"/>
</dbReference>
<dbReference type="PROSITE" id="PS51257">
    <property type="entry name" value="PROKAR_LIPOPROTEIN"/>
    <property type="match status" value="1"/>
</dbReference>
<dbReference type="Proteomes" id="UP000267159">
    <property type="component" value="Unassembled WGS sequence"/>
</dbReference>
<feature type="non-terminal residue" evidence="2">
    <location>
        <position position="122"/>
    </location>
</feature>
<dbReference type="EMBL" id="RAZM01000206">
    <property type="protein sequence ID" value="RLT78127.1"/>
    <property type="molecule type" value="Genomic_DNA"/>
</dbReference>
<sequence>MKKYNCIWVLLCCLACVGTTSCSDKKSSADEQEKGVTTVLPDTKNEVTTQILKKRTFAHELVSNGKVNARSKADLRFETGEVIARIYVKNGDRVHKGQKLAELDKFRLEQKLSQAEDALLKA</sequence>
<evidence type="ECO:0000313" key="3">
    <source>
        <dbReference type="Proteomes" id="UP000267159"/>
    </source>
</evidence>
<dbReference type="Gene3D" id="1.10.287.470">
    <property type="entry name" value="Helix hairpin bin"/>
    <property type="match status" value="1"/>
</dbReference>
<protein>
    <submittedName>
        <fullName evidence="2">Biotin/lipoyl-binding protein</fullName>
    </submittedName>
</protein>
<proteinExistence type="predicted"/>
<feature type="signal peptide" evidence="1">
    <location>
        <begin position="1"/>
        <end position="22"/>
    </location>
</feature>
<comment type="caution">
    <text evidence="2">The sequence shown here is derived from an EMBL/GenBank/DDBJ whole genome shotgun (WGS) entry which is preliminary data.</text>
</comment>
<reference evidence="2 3" key="1">
    <citation type="submission" date="2018-09" db="EMBL/GenBank/DDBJ databases">
        <title>Murine metabolic-syndrome-specific gut microbial biobank.</title>
        <authorList>
            <person name="Liu C."/>
        </authorList>
    </citation>
    <scope>NUCLEOTIDE SEQUENCE [LARGE SCALE GENOMIC DNA]</scope>
    <source>
        <strain evidence="2 3">0.1X-D8-26</strain>
    </source>
</reference>
<gene>
    <name evidence="2" type="ORF">D7Y07_21000</name>
</gene>
<feature type="chain" id="PRO_5018307201" evidence="1">
    <location>
        <begin position="23"/>
        <end position="122"/>
    </location>
</feature>
<evidence type="ECO:0000313" key="2">
    <source>
        <dbReference type="EMBL" id="RLT78127.1"/>
    </source>
</evidence>
<dbReference type="GO" id="GO:1990281">
    <property type="term" value="C:efflux pump complex"/>
    <property type="evidence" value="ECO:0007669"/>
    <property type="project" value="TreeGrafter"/>
</dbReference>
<name>A0A3L8A4M2_9BACE</name>
<accession>A0A3L8A4M2</accession>
<dbReference type="STRING" id="1235814.GCA_000613385_00069"/>
<dbReference type="Gene3D" id="2.40.50.100">
    <property type="match status" value="1"/>
</dbReference>
<dbReference type="PANTHER" id="PTHR30469">
    <property type="entry name" value="MULTIDRUG RESISTANCE PROTEIN MDTA"/>
    <property type="match status" value="1"/>
</dbReference>
<dbReference type="RefSeq" id="WP_121768679.1">
    <property type="nucleotide sequence ID" value="NZ_RAZM01000206.1"/>
</dbReference>